<dbReference type="EMBL" id="JBHSEI010000001">
    <property type="protein sequence ID" value="MFC4636990.1"/>
    <property type="molecule type" value="Genomic_DNA"/>
</dbReference>
<evidence type="ECO:0000313" key="1">
    <source>
        <dbReference type="EMBL" id="MFC4636990.1"/>
    </source>
</evidence>
<evidence type="ECO:0008006" key="3">
    <source>
        <dbReference type="Google" id="ProtNLM"/>
    </source>
</evidence>
<proteinExistence type="predicted"/>
<name>A0ABV9I4D4_9DEIO</name>
<comment type="caution">
    <text evidence="1">The sequence shown here is derived from an EMBL/GenBank/DDBJ whole genome shotgun (WGS) entry which is preliminary data.</text>
</comment>
<protein>
    <recommendedName>
        <fullName evidence="3">DUF3168 domain-containing protein</fullName>
    </recommendedName>
</protein>
<accession>A0ABV9I4D4</accession>
<keyword evidence="2" id="KW-1185">Reference proteome</keyword>
<gene>
    <name evidence="1" type="ORF">ACFO0D_01430</name>
</gene>
<dbReference type="RefSeq" id="WP_380060027.1">
    <property type="nucleotide sequence ID" value="NZ_JBHSEI010000001.1"/>
</dbReference>
<sequence length="145" mass="15322">MGQVVDDLHTRLTAALGKDVPVLYPGEFTEPDEAAPLDAQGRPMVGGGERGLGRYLAQHPTGYVQLQHDTGVGSSGYTDVGLATLEVIASTAEAADALAGQVRRAIGNLLIRPTPYTYQTRTTLEVAGFTRLLLSFEARQVGLGV</sequence>
<organism evidence="1 2">
    <name type="scientific">Deinococcus hohokamensis</name>
    <dbReference type="NCBI Taxonomy" id="309883"/>
    <lineage>
        <taxon>Bacteria</taxon>
        <taxon>Thermotogati</taxon>
        <taxon>Deinococcota</taxon>
        <taxon>Deinococci</taxon>
        <taxon>Deinococcales</taxon>
        <taxon>Deinococcaceae</taxon>
        <taxon>Deinococcus</taxon>
    </lineage>
</organism>
<dbReference type="Proteomes" id="UP001595952">
    <property type="component" value="Unassembled WGS sequence"/>
</dbReference>
<reference evidence="2" key="1">
    <citation type="journal article" date="2019" name="Int. J. Syst. Evol. Microbiol.">
        <title>The Global Catalogue of Microorganisms (GCM) 10K type strain sequencing project: providing services to taxonomists for standard genome sequencing and annotation.</title>
        <authorList>
            <consortium name="The Broad Institute Genomics Platform"/>
            <consortium name="The Broad Institute Genome Sequencing Center for Infectious Disease"/>
            <person name="Wu L."/>
            <person name="Ma J."/>
        </authorList>
    </citation>
    <scope>NUCLEOTIDE SEQUENCE [LARGE SCALE GENOMIC DNA]</scope>
    <source>
        <strain evidence="2">CCUG 55995</strain>
    </source>
</reference>
<evidence type="ECO:0000313" key="2">
    <source>
        <dbReference type="Proteomes" id="UP001595952"/>
    </source>
</evidence>